<dbReference type="PANTHER" id="PTHR46558">
    <property type="entry name" value="TRACRIPTIONAL REGULATORY PROTEIN-RELATED-RELATED"/>
    <property type="match status" value="1"/>
</dbReference>
<keyword evidence="1" id="KW-0238">DNA-binding</keyword>
<dbReference type="PROSITE" id="PS50943">
    <property type="entry name" value="HTH_CROC1"/>
    <property type="match status" value="2"/>
</dbReference>
<comment type="caution">
    <text evidence="3">The sequence shown here is derived from an EMBL/GenBank/DDBJ whole genome shotgun (WGS) entry which is preliminary data.</text>
</comment>
<feature type="domain" description="HTH cro/C1-type" evidence="2">
    <location>
        <begin position="95"/>
        <end position="146"/>
    </location>
</feature>
<dbReference type="SUPFAM" id="SSF47413">
    <property type="entry name" value="lambda repressor-like DNA-binding domains"/>
    <property type="match status" value="2"/>
</dbReference>
<dbReference type="InterPro" id="IPR010982">
    <property type="entry name" value="Lambda_DNA-bd_dom_sf"/>
</dbReference>
<dbReference type="InterPro" id="IPR001387">
    <property type="entry name" value="Cro/C1-type_HTH"/>
</dbReference>
<organism evidence="3 4">
    <name type="scientific">Rhodococcus qingshengii</name>
    <dbReference type="NCBI Taxonomy" id="334542"/>
    <lineage>
        <taxon>Bacteria</taxon>
        <taxon>Bacillati</taxon>
        <taxon>Actinomycetota</taxon>
        <taxon>Actinomycetes</taxon>
        <taxon>Mycobacteriales</taxon>
        <taxon>Nocardiaceae</taxon>
        <taxon>Rhodococcus</taxon>
        <taxon>Rhodococcus erythropolis group</taxon>
    </lineage>
</organism>
<accession>A0A2A5J3Z4</accession>
<dbReference type="CDD" id="cd00093">
    <property type="entry name" value="HTH_XRE"/>
    <property type="match status" value="2"/>
</dbReference>
<feature type="domain" description="HTH cro/C1-type" evidence="2">
    <location>
        <begin position="28"/>
        <end position="82"/>
    </location>
</feature>
<proteinExistence type="predicted"/>
<evidence type="ECO:0000259" key="2">
    <source>
        <dbReference type="PROSITE" id="PS50943"/>
    </source>
</evidence>
<dbReference type="GO" id="GO:0003677">
    <property type="term" value="F:DNA binding"/>
    <property type="evidence" value="ECO:0007669"/>
    <property type="project" value="UniProtKB-KW"/>
</dbReference>
<dbReference type="Pfam" id="PF13560">
    <property type="entry name" value="HTH_31"/>
    <property type="match status" value="2"/>
</dbReference>
<dbReference type="AlphaFoldDB" id="A0A2A5J3Z4"/>
<dbReference type="SMART" id="SM00530">
    <property type="entry name" value="HTH_XRE"/>
    <property type="match status" value="2"/>
</dbReference>
<dbReference type="Proteomes" id="UP000230886">
    <property type="component" value="Unassembled WGS sequence"/>
</dbReference>
<dbReference type="EMBL" id="NOVD01000032">
    <property type="protein sequence ID" value="PCK24315.1"/>
    <property type="molecule type" value="Genomic_DNA"/>
</dbReference>
<reference evidence="3 4" key="1">
    <citation type="submission" date="2017-07" db="EMBL/GenBank/DDBJ databases">
        <title>Draft sequence of Rhodococcus enclensis 23b-28.</title>
        <authorList>
            <person name="Besaury L."/>
            <person name="Sancelme M."/>
            <person name="Amato P."/>
            <person name="Lallement A."/>
            <person name="Delort A.-M."/>
        </authorList>
    </citation>
    <scope>NUCLEOTIDE SEQUENCE [LARGE SCALE GENOMIC DNA]</scope>
    <source>
        <strain evidence="3 4">23b-28</strain>
    </source>
</reference>
<protein>
    <submittedName>
        <fullName evidence="3">Transcriptional regulator</fullName>
    </submittedName>
</protein>
<sequence length="164" mass="18198">MSEQAGDRTPGVDEVPWSGVRGFRADKLRELRTKAGFTPDEFSVRLKVSRQSISHWETGRSVPPPPMLKQIAQLLMVSIVVLVPIPDNQLRMGDLRVRAGLTQKEAAELLDLSSSTLAEIEKGQKPVNEQRVKAIAALYNVEKSLVVAAWERGRATREARAQSK</sequence>
<evidence type="ECO:0000313" key="3">
    <source>
        <dbReference type="EMBL" id="PCK24315.1"/>
    </source>
</evidence>
<gene>
    <name evidence="3" type="ORF">CHR55_26375</name>
</gene>
<name>A0A2A5J3Z4_RHOSG</name>
<dbReference type="PANTHER" id="PTHR46558:SF4">
    <property type="entry name" value="DNA-BIDING PHAGE PROTEIN"/>
    <property type="match status" value="1"/>
</dbReference>
<evidence type="ECO:0000256" key="1">
    <source>
        <dbReference type="ARBA" id="ARBA00023125"/>
    </source>
</evidence>
<dbReference type="SMR" id="A0A2A5J3Z4"/>
<dbReference type="Gene3D" id="1.10.260.40">
    <property type="entry name" value="lambda repressor-like DNA-binding domains"/>
    <property type="match status" value="2"/>
</dbReference>
<dbReference type="RefSeq" id="WP_075835969.1">
    <property type="nucleotide sequence ID" value="NZ_JAKEDO010000022.1"/>
</dbReference>
<evidence type="ECO:0000313" key="4">
    <source>
        <dbReference type="Proteomes" id="UP000230886"/>
    </source>
</evidence>